<name>A0A2S4PWN0_9PEZI</name>
<dbReference type="Pfam" id="PF00743">
    <property type="entry name" value="FMO-like"/>
    <property type="match status" value="1"/>
</dbReference>
<protein>
    <recommendedName>
        <fullName evidence="8">Ribophorin II C-terminal domain-containing protein</fullName>
    </recommendedName>
</protein>
<dbReference type="InterPro" id="IPR056790">
    <property type="entry name" value="Ribophorin_II_C"/>
</dbReference>
<evidence type="ECO:0000256" key="6">
    <source>
        <dbReference type="ARBA" id="ARBA00023033"/>
    </source>
</evidence>
<comment type="caution">
    <text evidence="9">The sequence shown here is derived from an EMBL/GenBank/DDBJ whole genome shotgun (WGS) entry which is preliminary data.</text>
</comment>
<dbReference type="GO" id="GO:0050661">
    <property type="term" value="F:NADP binding"/>
    <property type="evidence" value="ECO:0007669"/>
    <property type="project" value="InterPro"/>
</dbReference>
<dbReference type="STRING" id="225359.A0A2S4PWN0"/>
<dbReference type="PANTHER" id="PTHR43872">
    <property type="entry name" value="MONOOXYGENASE, PUTATIVE (AFU_ORTHOLOGUE AFUA_8G02570)-RELATED"/>
    <property type="match status" value="1"/>
</dbReference>
<evidence type="ECO:0000256" key="4">
    <source>
        <dbReference type="ARBA" id="ARBA00022857"/>
    </source>
</evidence>
<dbReference type="FunFam" id="3.50.50.60:FF:000228">
    <property type="entry name" value="FAD-containing monooxygenase EthA"/>
    <property type="match status" value="1"/>
</dbReference>
<dbReference type="EMBL" id="PEDP01000336">
    <property type="protein sequence ID" value="POS86417.1"/>
    <property type="molecule type" value="Genomic_DNA"/>
</dbReference>
<dbReference type="AlphaFoldDB" id="A0A2S4PWN0"/>
<dbReference type="InterPro" id="IPR051820">
    <property type="entry name" value="FAD-binding_MO"/>
</dbReference>
<keyword evidence="6" id="KW-0503">Monooxygenase</keyword>
<dbReference type="SUPFAM" id="SSF51905">
    <property type="entry name" value="FAD/NAD(P)-binding domain"/>
    <property type="match status" value="1"/>
</dbReference>
<evidence type="ECO:0000256" key="1">
    <source>
        <dbReference type="ARBA" id="ARBA00001974"/>
    </source>
</evidence>
<evidence type="ECO:0000259" key="8">
    <source>
        <dbReference type="Pfam" id="PF25147"/>
    </source>
</evidence>
<dbReference type="GO" id="GO:0004499">
    <property type="term" value="F:N,N-dimethylaniline monooxygenase activity"/>
    <property type="evidence" value="ECO:0007669"/>
    <property type="project" value="InterPro"/>
</dbReference>
<dbReference type="UniPathway" id="UPA00378"/>
<proteinExistence type="predicted"/>
<keyword evidence="5" id="KW-0560">Oxidoreductase</keyword>
<keyword evidence="3" id="KW-0274">FAD</keyword>
<keyword evidence="4" id="KW-0521">NADP</keyword>
<accession>A0A2S4PWN0</accession>
<evidence type="ECO:0000256" key="7">
    <source>
        <dbReference type="SAM" id="Phobius"/>
    </source>
</evidence>
<keyword evidence="7" id="KW-0472">Membrane</keyword>
<feature type="transmembrane region" description="Helical" evidence="7">
    <location>
        <begin position="638"/>
        <end position="656"/>
    </location>
</feature>
<dbReference type="Gene3D" id="3.50.50.60">
    <property type="entry name" value="FAD/NAD(P)-binding domain"/>
    <property type="match status" value="2"/>
</dbReference>
<evidence type="ECO:0000256" key="3">
    <source>
        <dbReference type="ARBA" id="ARBA00022827"/>
    </source>
</evidence>
<keyword evidence="7" id="KW-0812">Transmembrane</keyword>
<feature type="transmembrane region" description="Helical" evidence="7">
    <location>
        <begin position="694"/>
        <end position="715"/>
    </location>
</feature>
<dbReference type="PANTHER" id="PTHR43872:SF1">
    <property type="entry name" value="MONOOXYGENASE, PUTATIVE (AFU_ORTHOLOGUE AFUA_8G02570)-RELATED"/>
    <property type="match status" value="1"/>
</dbReference>
<dbReference type="GO" id="GO:0050660">
    <property type="term" value="F:flavin adenine dinucleotide binding"/>
    <property type="evidence" value="ECO:0007669"/>
    <property type="project" value="InterPro"/>
</dbReference>
<sequence length="753" mass="84547">MGSTDQPSGLFDVLIVGAGISGIDMAYRIKSELPNCNYAILEARDAMGGTWDLFRYPGIRSDSDLHTFGFPWRPWLEDKSIADGESIRKYINECAEKEGIACKIRYRHKVIDGNWSSVDQQWTLNVEINGQRTQYNSRFIVMCTGYYNYKEPLKAVIPGLSEFKGLVIHPQFWPEDLDYTDKKIVIIGSGATAVTLFPVLAKKAAQVTLLQRSPSYILAAPAVDKSAKFLRRYLPATFVARLMRIKFLIIPFTFYWFCQIFPRAARALLRANSRSHLPKNYSTDIHFNPKYNPWDQRLCLSPDGDFYRALHQSNADIVTDTIENITDDSIFTTSGKVLKPDIIITATGLKLQLAGGANLTVDNESISVPSKLFWKGIMLQDMPNIAFLIGYTNASWTLGADSTALLICRLLKHMEKNKLTSVVPYLSNSELSEIQIQPLFNLKSNYIEVAKDVLPKSAGRHPWHGKRNYFLDSWDAEFADLQKGLTFIKAKVQLSDHVPLANPVILTTTDTLKITLTAVEDGYAKRPHQAFLLLRDQDTGLEVAFPFTLTANGKGKVEFTPKTFPFQLKISSQPLRATLLLASFGSSQAFSNHVFNLEVKLDSQTNASINSKYEKPLRYGKREEIHHIFKPDPRSGPIVISIFFAIAVTGSLPVLLSSVRSNIVVELTSINYSQWMYLGANLLHLPKAVRAAPIAHTLFFGSILAIEFILFLYYYNWTLFQVLPVAGVISLITILSGSKALSEVQTRRLAGER</sequence>
<organism evidence="9 10">
    <name type="scientific">Erysiphe pulchra</name>
    <dbReference type="NCBI Taxonomy" id="225359"/>
    <lineage>
        <taxon>Eukaryota</taxon>
        <taxon>Fungi</taxon>
        <taxon>Dikarya</taxon>
        <taxon>Ascomycota</taxon>
        <taxon>Pezizomycotina</taxon>
        <taxon>Leotiomycetes</taxon>
        <taxon>Erysiphales</taxon>
        <taxon>Erysiphaceae</taxon>
        <taxon>Erysiphe</taxon>
    </lineage>
</organism>
<comment type="cofactor">
    <cofactor evidence="1">
        <name>FAD</name>
        <dbReference type="ChEBI" id="CHEBI:57692"/>
    </cofactor>
</comment>
<dbReference type="Proteomes" id="UP000237438">
    <property type="component" value="Unassembled WGS sequence"/>
</dbReference>
<evidence type="ECO:0000256" key="5">
    <source>
        <dbReference type="ARBA" id="ARBA00023002"/>
    </source>
</evidence>
<evidence type="ECO:0000256" key="2">
    <source>
        <dbReference type="ARBA" id="ARBA00022630"/>
    </source>
</evidence>
<keyword evidence="7" id="KW-1133">Transmembrane helix</keyword>
<dbReference type="Pfam" id="PF25147">
    <property type="entry name" value="Ribophorin_II_C"/>
    <property type="match status" value="1"/>
</dbReference>
<feature type="transmembrane region" description="Helical" evidence="7">
    <location>
        <begin position="721"/>
        <end position="741"/>
    </location>
</feature>
<dbReference type="OrthoDB" id="66881at2759"/>
<dbReference type="InterPro" id="IPR036188">
    <property type="entry name" value="FAD/NAD-bd_sf"/>
</dbReference>
<evidence type="ECO:0000313" key="10">
    <source>
        <dbReference type="Proteomes" id="UP000237438"/>
    </source>
</evidence>
<reference evidence="9 10" key="1">
    <citation type="submission" date="2017-10" db="EMBL/GenBank/DDBJ databases">
        <title>Development of genomic resources for the powdery mildew, Erysiphe pulchra.</title>
        <authorList>
            <person name="Wadl P.A."/>
            <person name="Mack B.M."/>
            <person name="Moore G."/>
            <person name="Beltz S.B."/>
        </authorList>
    </citation>
    <scope>NUCLEOTIDE SEQUENCE [LARGE SCALE GENOMIC DNA]</scope>
    <source>
        <strain evidence="9">Cflorida</strain>
    </source>
</reference>
<keyword evidence="2" id="KW-0285">Flavoprotein</keyword>
<dbReference type="InterPro" id="IPR020946">
    <property type="entry name" value="Flavin_mOase-like"/>
</dbReference>
<gene>
    <name evidence="9" type="ORF">EPUL_001401</name>
</gene>
<evidence type="ECO:0000313" key="9">
    <source>
        <dbReference type="EMBL" id="POS86417.1"/>
    </source>
</evidence>
<dbReference type="Pfam" id="PF13450">
    <property type="entry name" value="NAD_binding_8"/>
    <property type="match status" value="1"/>
</dbReference>
<keyword evidence="10" id="KW-1185">Reference proteome</keyword>
<feature type="domain" description="Ribophorin II C-terminal" evidence="8">
    <location>
        <begin position="629"/>
        <end position="748"/>
    </location>
</feature>